<dbReference type="Pfam" id="PF00196">
    <property type="entry name" value="GerE"/>
    <property type="match status" value="1"/>
</dbReference>
<dbReference type="OrthoDB" id="2825042at2"/>
<evidence type="ECO:0000259" key="4">
    <source>
        <dbReference type="PROSITE" id="PS50043"/>
    </source>
</evidence>
<evidence type="ECO:0000256" key="3">
    <source>
        <dbReference type="ARBA" id="ARBA00023163"/>
    </source>
</evidence>
<keyword evidence="2" id="KW-0238">DNA-binding</keyword>
<keyword evidence="3" id="KW-0804">Transcription</keyword>
<protein>
    <submittedName>
        <fullName evidence="5">Helix-turn-helix transcriptional regulator</fullName>
    </submittedName>
</protein>
<keyword evidence="6" id="KW-1185">Reference proteome</keyword>
<dbReference type="AlphaFoldDB" id="A0A220U432"/>
<accession>A0A220U432</accession>
<name>A0A220U432_9BACI</name>
<dbReference type="PROSITE" id="PS50043">
    <property type="entry name" value="HTH_LUXR_2"/>
    <property type="match status" value="1"/>
</dbReference>
<dbReference type="EMBL" id="CP022315">
    <property type="protein sequence ID" value="ASK62676.1"/>
    <property type="molecule type" value="Genomic_DNA"/>
</dbReference>
<keyword evidence="1" id="KW-0805">Transcription regulation</keyword>
<dbReference type="PRINTS" id="PR00038">
    <property type="entry name" value="HTHLUXR"/>
</dbReference>
<dbReference type="CDD" id="cd06170">
    <property type="entry name" value="LuxR_C_like"/>
    <property type="match status" value="1"/>
</dbReference>
<gene>
    <name evidence="5" type="ORF">CFK37_11230</name>
</gene>
<dbReference type="Gene3D" id="1.10.10.10">
    <property type="entry name" value="Winged helix-like DNA-binding domain superfamily/Winged helix DNA-binding domain"/>
    <property type="match status" value="1"/>
</dbReference>
<dbReference type="InterPro" id="IPR000792">
    <property type="entry name" value="Tscrpt_reg_LuxR_C"/>
</dbReference>
<dbReference type="Proteomes" id="UP000198312">
    <property type="component" value="Chromosome"/>
</dbReference>
<dbReference type="InterPro" id="IPR029016">
    <property type="entry name" value="GAF-like_dom_sf"/>
</dbReference>
<dbReference type="GO" id="GO:0003677">
    <property type="term" value="F:DNA binding"/>
    <property type="evidence" value="ECO:0007669"/>
    <property type="project" value="UniProtKB-KW"/>
</dbReference>
<dbReference type="Gene3D" id="3.30.450.40">
    <property type="match status" value="1"/>
</dbReference>
<sequence length="500" mass="57195">MSLTLNRQMHLMFCNGLELVKLYKQPILNEWDRILVQLQKAEKKSGRSTKMTIDFFSEHLFNLTINESMEVSLKGKIPDSLQTNQFVINLLENAVHKVIQSKKLQSHQDYQAIQYLFSMLSEYILTQPNYEQFTIGSFLKNLVSSNQLPIEWAAILTKRNDKFFVEQWFNNLSQSLFLENDEKTADSIYNLSELLLGEMPKEKQENYTVLPIPYENGTLLICTLRENASHSIPFITYALQVFQNGKESLIATKEEQQWKDSVIMFNENIMRSQTFNEACENITEGFVNYLPFERCALFSYSMNDQIGVGLFGHRLNNKAIQSITEEIGNLPVIQDSLQILQVFAQNMNYLQPVYVKDASLGFPEQYIKQFELQSVVIAPIFTSAHKLLGAAILDQGAGKEFKISQDTFSALIKFGQSAGEILQKYHIENPKQSKTEAIHFSPREIEVLKLMAEGASTSEAANSLNLSEYTVRDYISAIMQKMEAKNRTEAVARAIRDGQI</sequence>
<dbReference type="PANTHER" id="PTHR44688">
    <property type="entry name" value="DNA-BINDING TRANSCRIPTIONAL ACTIVATOR DEVR_DOSR"/>
    <property type="match status" value="1"/>
</dbReference>
<dbReference type="PANTHER" id="PTHR44688:SF16">
    <property type="entry name" value="DNA-BINDING TRANSCRIPTIONAL ACTIVATOR DEVR_DOSR"/>
    <property type="match status" value="1"/>
</dbReference>
<dbReference type="RefSeq" id="WP_089061935.1">
    <property type="nucleotide sequence ID" value="NZ_CP022315.1"/>
</dbReference>
<evidence type="ECO:0000256" key="2">
    <source>
        <dbReference type="ARBA" id="ARBA00023125"/>
    </source>
</evidence>
<dbReference type="InterPro" id="IPR036388">
    <property type="entry name" value="WH-like_DNA-bd_sf"/>
</dbReference>
<dbReference type="SMART" id="SM00421">
    <property type="entry name" value="HTH_LUXR"/>
    <property type="match status" value="1"/>
</dbReference>
<evidence type="ECO:0000313" key="5">
    <source>
        <dbReference type="EMBL" id="ASK62676.1"/>
    </source>
</evidence>
<reference evidence="5 6" key="1">
    <citation type="submission" date="2017-07" db="EMBL/GenBank/DDBJ databases">
        <title>Virgibacillus sp. LM2416.</title>
        <authorList>
            <person name="Tak E.J."/>
            <person name="Bae J.-W."/>
        </authorList>
    </citation>
    <scope>NUCLEOTIDE SEQUENCE [LARGE SCALE GENOMIC DNA]</scope>
    <source>
        <strain evidence="5 6">LM2416</strain>
    </source>
</reference>
<dbReference type="KEGG" id="vil:CFK37_11230"/>
<dbReference type="SUPFAM" id="SSF46894">
    <property type="entry name" value="C-terminal effector domain of the bipartite response regulators"/>
    <property type="match status" value="1"/>
</dbReference>
<evidence type="ECO:0000256" key="1">
    <source>
        <dbReference type="ARBA" id="ARBA00023015"/>
    </source>
</evidence>
<dbReference type="InterPro" id="IPR016032">
    <property type="entry name" value="Sig_transdc_resp-reg_C-effctor"/>
</dbReference>
<dbReference type="SUPFAM" id="SSF55781">
    <property type="entry name" value="GAF domain-like"/>
    <property type="match status" value="1"/>
</dbReference>
<evidence type="ECO:0000313" key="6">
    <source>
        <dbReference type="Proteomes" id="UP000198312"/>
    </source>
</evidence>
<dbReference type="GO" id="GO:0045892">
    <property type="term" value="P:negative regulation of DNA-templated transcription"/>
    <property type="evidence" value="ECO:0007669"/>
    <property type="project" value="UniProtKB-ARBA"/>
</dbReference>
<organism evidence="5 6">
    <name type="scientific">Virgibacillus phasianinus</name>
    <dbReference type="NCBI Taxonomy" id="2017483"/>
    <lineage>
        <taxon>Bacteria</taxon>
        <taxon>Bacillati</taxon>
        <taxon>Bacillota</taxon>
        <taxon>Bacilli</taxon>
        <taxon>Bacillales</taxon>
        <taxon>Bacillaceae</taxon>
        <taxon>Virgibacillus</taxon>
    </lineage>
</organism>
<proteinExistence type="predicted"/>
<feature type="domain" description="HTH luxR-type" evidence="4">
    <location>
        <begin position="433"/>
        <end position="498"/>
    </location>
</feature>